<dbReference type="EMBL" id="JACICZ010000003">
    <property type="protein sequence ID" value="MBB3868429.1"/>
    <property type="molecule type" value="Genomic_DNA"/>
</dbReference>
<proteinExistence type="predicted"/>
<name>A0AA89NMG0_9BACL</name>
<evidence type="ECO:0000313" key="2">
    <source>
        <dbReference type="Proteomes" id="UP000613002"/>
    </source>
</evidence>
<gene>
    <name evidence="1" type="ORF">HNR78_001310</name>
</gene>
<accession>A0AA89NMG0</accession>
<dbReference type="Proteomes" id="UP000613002">
    <property type="component" value="Unassembled WGS sequence"/>
</dbReference>
<sequence length="34" mass="3761">MSGYIKHAADDDKNANDETAARMNIKKVRLVITA</sequence>
<reference evidence="1 2" key="1">
    <citation type="submission" date="2020-08" db="EMBL/GenBank/DDBJ databases">
        <title>Genomic Encyclopedia of Type Strains, Phase IV (KMG-IV): sequencing the most valuable type-strain genomes for metagenomic binning, comparative biology and taxonomic classification.</title>
        <authorList>
            <person name="Goeker M."/>
        </authorList>
    </citation>
    <scope>NUCLEOTIDE SEQUENCE [LARGE SCALE GENOMIC DNA]</scope>
    <source>
        <strain evidence="1 2">DSM 14590</strain>
    </source>
</reference>
<dbReference type="AlphaFoldDB" id="A0AA89NMG0"/>
<comment type="caution">
    <text evidence="1">The sequence shown here is derived from an EMBL/GenBank/DDBJ whole genome shotgun (WGS) entry which is preliminary data.</text>
</comment>
<evidence type="ECO:0000313" key="1">
    <source>
        <dbReference type="EMBL" id="MBB3868429.1"/>
    </source>
</evidence>
<protein>
    <submittedName>
        <fullName evidence="1">Uncharacterized protein</fullName>
    </submittedName>
</protein>
<keyword evidence="2" id="KW-1185">Reference proteome</keyword>
<organism evidence="1 2">
    <name type="scientific">Parageobacillus toebii NBRC 107807</name>
    <dbReference type="NCBI Taxonomy" id="1223503"/>
    <lineage>
        <taxon>Bacteria</taxon>
        <taxon>Bacillati</taxon>
        <taxon>Bacillota</taxon>
        <taxon>Bacilli</taxon>
        <taxon>Bacillales</taxon>
        <taxon>Anoxybacillaceae</taxon>
        <taxon>Parageobacillus</taxon>
    </lineage>
</organism>